<organism evidence="1 2">
    <name type="scientific">Naganishia cerealis</name>
    <dbReference type="NCBI Taxonomy" id="610337"/>
    <lineage>
        <taxon>Eukaryota</taxon>
        <taxon>Fungi</taxon>
        <taxon>Dikarya</taxon>
        <taxon>Basidiomycota</taxon>
        <taxon>Agaricomycotina</taxon>
        <taxon>Tremellomycetes</taxon>
        <taxon>Filobasidiales</taxon>
        <taxon>Filobasidiaceae</taxon>
        <taxon>Naganishia</taxon>
    </lineage>
</organism>
<reference evidence="1" key="1">
    <citation type="submission" date="2023-04" db="EMBL/GenBank/DDBJ databases">
        <title>Draft Genome sequencing of Naganishia species isolated from polar environments using Oxford Nanopore Technology.</title>
        <authorList>
            <person name="Leo P."/>
            <person name="Venkateswaran K."/>
        </authorList>
    </citation>
    <scope>NUCLEOTIDE SEQUENCE</scope>
    <source>
        <strain evidence="1">MNA-CCFEE 5261</strain>
    </source>
</reference>
<proteinExistence type="predicted"/>
<accession>A0ACC2WEX0</accession>
<keyword evidence="2" id="KW-1185">Reference proteome</keyword>
<evidence type="ECO:0000313" key="1">
    <source>
        <dbReference type="EMBL" id="KAJ9109759.1"/>
    </source>
</evidence>
<dbReference type="EMBL" id="JASBWR010000016">
    <property type="protein sequence ID" value="KAJ9109759.1"/>
    <property type="molecule type" value="Genomic_DNA"/>
</dbReference>
<gene>
    <name evidence="1" type="ORF">QFC19_001989</name>
</gene>
<dbReference type="Proteomes" id="UP001241377">
    <property type="component" value="Unassembled WGS sequence"/>
</dbReference>
<sequence>MTLRTTALAVLAFYFGKLLYRWWNATKRQRRRNKLYREYVKAPSNCHFDDIRKDSRLKIHEKPRQGFKEEERQRWTAFRNDLRKLEENCIEDALQKEEDRRSKTPSLGKITAADKIKIENQTKKKVHGALRSFFRPGRLWGWIPDGTLVGLWDRRRFPQEELLRGMKRSHFCHMLREIITVVAMSERSREIRLTHETEERLKAKEGKKAKKARKVEAAKNETANK</sequence>
<evidence type="ECO:0000313" key="2">
    <source>
        <dbReference type="Proteomes" id="UP001241377"/>
    </source>
</evidence>
<protein>
    <submittedName>
        <fullName evidence="1">Uncharacterized protein</fullName>
    </submittedName>
</protein>
<comment type="caution">
    <text evidence="1">The sequence shown here is derived from an EMBL/GenBank/DDBJ whole genome shotgun (WGS) entry which is preliminary data.</text>
</comment>
<name>A0ACC2WEX0_9TREE</name>